<keyword evidence="1" id="KW-0808">Transferase</keyword>
<gene>
    <name evidence="1" type="ORF">ZHAS_00012942</name>
</gene>
<sequence length="98" mass="10960">MEPTKLENEIVKSTWSVSSDGPLDWTSVCSHLPLDGHSSSSSRQDDAKGSISHSRHLLMIRHINGYIRPSLEDEWLVADTSVDNYLPTSLLEGYFFPA</sequence>
<keyword evidence="3" id="KW-1185">Reference proteome</keyword>
<proteinExistence type="predicted"/>
<protein>
    <submittedName>
        <fullName evidence="1 2">Protein prenyltransferase alpha subunit repeat-containing protein 1-like protein</fullName>
    </submittedName>
</protein>
<dbReference type="AlphaFoldDB" id="A0A084W460"/>
<evidence type="ECO:0000313" key="1">
    <source>
        <dbReference type="EMBL" id="KFB45004.1"/>
    </source>
</evidence>
<accession>A0A084W460</accession>
<evidence type="ECO:0000313" key="3">
    <source>
        <dbReference type="Proteomes" id="UP000030765"/>
    </source>
</evidence>
<dbReference type="EMBL" id="ATLV01020280">
    <property type="status" value="NOT_ANNOTATED_CDS"/>
    <property type="molecule type" value="Genomic_DNA"/>
</dbReference>
<evidence type="ECO:0000313" key="2">
    <source>
        <dbReference type="EnsemblMetazoa" id="ASIC012942-PA"/>
    </source>
</evidence>
<organism evidence="1">
    <name type="scientific">Anopheles sinensis</name>
    <name type="common">Mosquito</name>
    <dbReference type="NCBI Taxonomy" id="74873"/>
    <lineage>
        <taxon>Eukaryota</taxon>
        <taxon>Metazoa</taxon>
        <taxon>Ecdysozoa</taxon>
        <taxon>Arthropoda</taxon>
        <taxon>Hexapoda</taxon>
        <taxon>Insecta</taxon>
        <taxon>Pterygota</taxon>
        <taxon>Neoptera</taxon>
        <taxon>Endopterygota</taxon>
        <taxon>Diptera</taxon>
        <taxon>Nematocera</taxon>
        <taxon>Culicoidea</taxon>
        <taxon>Culicidae</taxon>
        <taxon>Anophelinae</taxon>
        <taxon>Anopheles</taxon>
    </lineage>
</organism>
<dbReference type="GO" id="GO:0016740">
    <property type="term" value="F:transferase activity"/>
    <property type="evidence" value="ECO:0007669"/>
    <property type="project" value="UniProtKB-KW"/>
</dbReference>
<dbReference type="VEuPathDB" id="VectorBase:ASIC012942"/>
<reference evidence="2" key="2">
    <citation type="submission" date="2020-05" db="UniProtKB">
        <authorList>
            <consortium name="EnsemblMetazoa"/>
        </authorList>
    </citation>
    <scope>IDENTIFICATION</scope>
</reference>
<dbReference type="Proteomes" id="UP000030765">
    <property type="component" value="Unassembled WGS sequence"/>
</dbReference>
<dbReference type="EMBL" id="KE525297">
    <property type="protein sequence ID" value="KFB45004.1"/>
    <property type="molecule type" value="Genomic_DNA"/>
</dbReference>
<dbReference type="EnsemblMetazoa" id="ASIC012942-RA">
    <property type="protein sequence ID" value="ASIC012942-PA"/>
    <property type="gene ID" value="ASIC012942"/>
</dbReference>
<name>A0A084W460_ANOSI</name>
<reference evidence="1 3" key="1">
    <citation type="journal article" date="2014" name="BMC Genomics">
        <title>Genome sequence of Anopheles sinensis provides insight into genetics basis of mosquito competence for malaria parasites.</title>
        <authorList>
            <person name="Zhou D."/>
            <person name="Zhang D."/>
            <person name="Ding G."/>
            <person name="Shi L."/>
            <person name="Hou Q."/>
            <person name="Ye Y."/>
            <person name="Xu Y."/>
            <person name="Zhou H."/>
            <person name="Xiong C."/>
            <person name="Li S."/>
            <person name="Yu J."/>
            <person name="Hong S."/>
            <person name="Yu X."/>
            <person name="Zou P."/>
            <person name="Chen C."/>
            <person name="Chang X."/>
            <person name="Wang W."/>
            <person name="Lv Y."/>
            <person name="Sun Y."/>
            <person name="Ma L."/>
            <person name="Shen B."/>
            <person name="Zhu C."/>
        </authorList>
    </citation>
    <scope>NUCLEOTIDE SEQUENCE [LARGE SCALE GENOMIC DNA]</scope>
</reference>